<dbReference type="GO" id="GO:0016020">
    <property type="term" value="C:membrane"/>
    <property type="evidence" value="ECO:0007669"/>
    <property type="project" value="UniProtKB-SubCell"/>
</dbReference>
<evidence type="ECO:0000256" key="6">
    <source>
        <dbReference type="PROSITE-ProRule" id="PRU00205"/>
    </source>
</evidence>
<dbReference type="eggNOG" id="KOG4561">
    <property type="taxonomic scope" value="Eukaryota"/>
</dbReference>
<dbReference type="Gene3D" id="1.20.120.290">
    <property type="entry name" value="Oxygen-evolving enhancer protein 3 (PsbQ), four-helix up-down bundle"/>
    <property type="match status" value="1"/>
</dbReference>
<keyword evidence="2 6" id="KW-0812">Transmembrane</keyword>
<evidence type="ECO:0000259" key="8">
    <source>
        <dbReference type="PROSITE" id="PS50922"/>
    </source>
</evidence>
<keyword evidence="3 7" id="KW-1133">Transmembrane helix</keyword>
<evidence type="ECO:0000256" key="1">
    <source>
        <dbReference type="ARBA" id="ARBA00004141"/>
    </source>
</evidence>
<dbReference type="InterPro" id="IPR048563">
    <property type="entry name" value="CYP38_PsbQ-like"/>
</dbReference>
<dbReference type="OrthoDB" id="10266980at2759"/>
<keyword evidence="5 6" id="KW-0472">Membrane</keyword>
<dbReference type="InterPro" id="IPR023222">
    <property type="entry name" value="PsbQ-like_dom_sf"/>
</dbReference>
<evidence type="ECO:0000256" key="7">
    <source>
        <dbReference type="SAM" id="Phobius"/>
    </source>
</evidence>
<gene>
    <name evidence="9" type="ORF">VOLCADRAFT_104498</name>
</gene>
<dbReference type="Proteomes" id="UP000001058">
    <property type="component" value="Unassembled WGS sequence"/>
</dbReference>
<evidence type="ECO:0000313" key="9">
    <source>
        <dbReference type="EMBL" id="EFJ49061.1"/>
    </source>
</evidence>
<dbReference type="AlphaFoldDB" id="D8TU06"/>
<keyword evidence="4" id="KW-0793">Thylakoid</keyword>
<evidence type="ECO:0000256" key="5">
    <source>
        <dbReference type="ARBA" id="ARBA00023136"/>
    </source>
</evidence>
<feature type="transmembrane region" description="Helical" evidence="7">
    <location>
        <begin position="205"/>
        <end position="226"/>
    </location>
</feature>
<evidence type="ECO:0000256" key="4">
    <source>
        <dbReference type="ARBA" id="ARBA00023078"/>
    </source>
</evidence>
<dbReference type="GeneID" id="9619203"/>
<feature type="transmembrane region" description="Helical" evidence="7">
    <location>
        <begin position="31"/>
        <end position="52"/>
    </location>
</feature>
<feature type="domain" description="TLC" evidence="8">
    <location>
        <begin position="37"/>
        <end position="237"/>
    </location>
</feature>
<feature type="transmembrane region" description="Helical" evidence="7">
    <location>
        <begin position="167"/>
        <end position="193"/>
    </location>
</feature>
<dbReference type="InterPro" id="IPR029000">
    <property type="entry name" value="Cyclophilin-like_dom_sf"/>
</dbReference>
<dbReference type="PANTHER" id="PTHR47318:SF1">
    <property type="entry name" value="PEPTIDYL-PROLYL CIS-TRANS ISOMERASE CYP37, CHLOROPLASTIC"/>
    <property type="match status" value="1"/>
</dbReference>
<sequence>MTPIYLPHGLLERIGEVRVLDETLVTSDAKLTPLGVCAYWALVSLAAFTLMYKLSRYYTPLIFKGYGQMTKYDQRDWDTRLGNILYPIYIVYWAARLIMAEGLFWEMGGSAMVVHHLGSLASVLSASWWGDGHCLTLWMLSTELTTPFIALRFLLDKAGLKSHPVYVVNGIAILISWTVARLLNFVPFFSVVWQHRADIPLLKPVSQVLLVVFPVILAGLNCYWYTKIVRGAIKLRTGIVLYYRHCVLGAAQDIGGLTLRVVLRTNDARSVDAALRRSIPAFNPDVKTIQKSLEDVQYYLRIPQRKPWGSMAANVANCLALAQRPDLILTGVPPAATPAAETLLDSLTTSLRKLELAVKTQQPDAVALRVSDALRTVADLELLQAPGLPFLIPKEYQSLPRLVGRAVVELTVEKRDGSLGFLDPVAGGPARTGRLVLTLDGYSAPLSAGNFLKNVMDGLYNDRPLQVNYTSIFVQGSPTLERPPVPLEILPAGRGEKQSTSELIRSQRSTYQLHTTRSVLRQSHQAEPSTVVSTYKKKKKKKKAVEGVCASRRERQAECSEGVLSRQQLAVVGVENLATS</sequence>
<dbReference type="SMART" id="SM00724">
    <property type="entry name" value="TLC"/>
    <property type="match status" value="1"/>
</dbReference>
<dbReference type="SUPFAM" id="SSF50891">
    <property type="entry name" value="Cyclophilin-like"/>
    <property type="match status" value="1"/>
</dbReference>
<organism evidence="10">
    <name type="scientific">Volvox carteri f. nagariensis</name>
    <dbReference type="NCBI Taxonomy" id="3068"/>
    <lineage>
        <taxon>Eukaryota</taxon>
        <taxon>Viridiplantae</taxon>
        <taxon>Chlorophyta</taxon>
        <taxon>core chlorophytes</taxon>
        <taxon>Chlorophyceae</taxon>
        <taxon>CS clade</taxon>
        <taxon>Chlamydomonadales</taxon>
        <taxon>Volvocaceae</taxon>
        <taxon>Volvox</taxon>
    </lineage>
</organism>
<dbReference type="Pfam" id="PF03798">
    <property type="entry name" value="TRAM_LAG1_CLN8"/>
    <property type="match status" value="1"/>
</dbReference>
<dbReference type="SUPFAM" id="SSF101112">
    <property type="entry name" value="Oxygen-evolving enhancer protein 3"/>
    <property type="match status" value="1"/>
</dbReference>
<evidence type="ECO:0000256" key="3">
    <source>
        <dbReference type="ARBA" id="ARBA00022989"/>
    </source>
</evidence>
<dbReference type="PROSITE" id="PS50922">
    <property type="entry name" value="TLC"/>
    <property type="match status" value="1"/>
</dbReference>
<dbReference type="EMBL" id="GL378337">
    <property type="protein sequence ID" value="EFJ49061.1"/>
    <property type="molecule type" value="Genomic_DNA"/>
</dbReference>
<dbReference type="KEGG" id="vcn:VOLCADRAFT_104498"/>
<dbReference type="RefSeq" id="XP_002949958.1">
    <property type="nucleotide sequence ID" value="XM_002949912.1"/>
</dbReference>
<dbReference type="STRING" id="3068.D8TU06"/>
<dbReference type="InterPro" id="IPR006634">
    <property type="entry name" value="TLC-dom"/>
</dbReference>
<keyword evidence="10" id="KW-1185">Reference proteome</keyword>
<protein>
    <recommendedName>
        <fullName evidence="8">TLC domain-containing protein</fullName>
    </recommendedName>
</protein>
<proteinExistence type="predicted"/>
<dbReference type="InParanoid" id="D8TU06"/>
<reference evidence="9 10" key="1">
    <citation type="journal article" date="2010" name="Science">
        <title>Genomic analysis of organismal complexity in the multicellular green alga Volvox carteri.</title>
        <authorList>
            <person name="Prochnik S.E."/>
            <person name="Umen J."/>
            <person name="Nedelcu A.M."/>
            <person name="Hallmann A."/>
            <person name="Miller S.M."/>
            <person name="Nishii I."/>
            <person name="Ferris P."/>
            <person name="Kuo A."/>
            <person name="Mitros T."/>
            <person name="Fritz-Laylin L.K."/>
            <person name="Hellsten U."/>
            <person name="Chapman J."/>
            <person name="Simakov O."/>
            <person name="Rensing S.A."/>
            <person name="Terry A."/>
            <person name="Pangilinan J."/>
            <person name="Kapitonov V."/>
            <person name="Jurka J."/>
            <person name="Salamov A."/>
            <person name="Shapiro H."/>
            <person name="Schmutz J."/>
            <person name="Grimwood J."/>
            <person name="Lindquist E."/>
            <person name="Lucas S."/>
            <person name="Grigoriev I.V."/>
            <person name="Schmitt R."/>
            <person name="Kirk D."/>
            <person name="Rokhsar D.S."/>
        </authorList>
    </citation>
    <scope>NUCLEOTIDE SEQUENCE [LARGE SCALE GENOMIC DNA]</scope>
    <source>
        <strain evidence="10">f. Nagariensis / Eve</strain>
    </source>
</reference>
<dbReference type="InterPro" id="IPR044259">
    <property type="entry name" value="CYP37-like"/>
</dbReference>
<dbReference type="PANTHER" id="PTHR47318">
    <property type="entry name" value="PEPTIDYL-PROLYL CIS-TRANS ISOMERASE CYP37, CHLOROPLASTIC"/>
    <property type="match status" value="1"/>
</dbReference>
<dbReference type="Pfam" id="PF21329">
    <property type="entry name" value="CYP38_PsbQ-like"/>
    <property type="match status" value="1"/>
</dbReference>
<feature type="transmembrane region" description="Helical" evidence="7">
    <location>
        <begin position="135"/>
        <end position="155"/>
    </location>
</feature>
<evidence type="ECO:0000256" key="2">
    <source>
        <dbReference type="ARBA" id="ARBA00022692"/>
    </source>
</evidence>
<feature type="transmembrane region" description="Helical" evidence="7">
    <location>
        <begin position="84"/>
        <end position="105"/>
    </location>
</feature>
<accession>D8TU06</accession>
<name>D8TU06_VOLCA</name>
<evidence type="ECO:0000313" key="10">
    <source>
        <dbReference type="Proteomes" id="UP000001058"/>
    </source>
</evidence>
<comment type="subcellular location">
    <subcellularLocation>
        <location evidence="1">Membrane</location>
        <topology evidence="1">Multi-pass membrane protein</topology>
    </subcellularLocation>
</comment>